<keyword evidence="3" id="KW-1185">Reference proteome</keyword>
<evidence type="ECO:0000259" key="1">
    <source>
        <dbReference type="Pfam" id="PF06283"/>
    </source>
</evidence>
<dbReference type="PROSITE" id="PS51257">
    <property type="entry name" value="PROKAR_LIPOPROTEIN"/>
    <property type="match status" value="1"/>
</dbReference>
<organism evidence="2 3">
    <name type="scientific">Robiginitalea myxolifaciens</name>
    <dbReference type="NCBI Taxonomy" id="400055"/>
    <lineage>
        <taxon>Bacteria</taxon>
        <taxon>Pseudomonadati</taxon>
        <taxon>Bacteroidota</taxon>
        <taxon>Flavobacteriia</taxon>
        <taxon>Flavobacteriales</taxon>
        <taxon>Flavobacteriaceae</taxon>
        <taxon>Robiginitalea</taxon>
    </lineage>
</organism>
<dbReference type="EMBL" id="FOYQ01000001">
    <property type="protein sequence ID" value="SFR32211.1"/>
    <property type="molecule type" value="Genomic_DNA"/>
</dbReference>
<dbReference type="AlphaFoldDB" id="A0A1I6FQI8"/>
<dbReference type="Pfam" id="PF06283">
    <property type="entry name" value="ThuA"/>
    <property type="match status" value="1"/>
</dbReference>
<proteinExistence type="predicted"/>
<dbReference type="InterPro" id="IPR029062">
    <property type="entry name" value="Class_I_gatase-like"/>
</dbReference>
<dbReference type="RefSeq" id="WP_092982031.1">
    <property type="nucleotide sequence ID" value="NZ_FOYQ01000001.1"/>
</dbReference>
<name>A0A1I6FQI8_9FLAO</name>
<feature type="domain" description="ThuA-like" evidence="1">
    <location>
        <begin position="92"/>
        <end position="286"/>
    </location>
</feature>
<gene>
    <name evidence="2" type="ORF">SAMN04490243_0446</name>
</gene>
<protein>
    <submittedName>
        <fullName evidence="2">Trehalose utilisation</fullName>
    </submittedName>
</protein>
<accession>A0A1I6FQI8</accession>
<dbReference type="InterPro" id="IPR029010">
    <property type="entry name" value="ThuA-like"/>
</dbReference>
<dbReference type="SUPFAM" id="SSF52317">
    <property type="entry name" value="Class I glutamine amidotransferase-like"/>
    <property type="match status" value="1"/>
</dbReference>
<dbReference type="OrthoDB" id="189183at2"/>
<reference evidence="2 3" key="1">
    <citation type="submission" date="2016-10" db="EMBL/GenBank/DDBJ databases">
        <authorList>
            <person name="de Groot N.N."/>
        </authorList>
    </citation>
    <scope>NUCLEOTIDE SEQUENCE [LARGE SCALE GENOMIC DNA]</scope>
    <source>
        <strain evidence="2 3">DSM 21019</strain>
    </source>
</reference>
<dbReference type="STRING" id="400055.SAMN04490243_0446"/>
<evidence type="ECO:0000313" key="3">
    <source>
        <dbReference type="Proteomes" id="UP000199534"/>
    </source>
</evidence>
<dbReference type="Proteomes" id="UP000199534">
    <property type="component" value="Unassembled WGS sequence"/>
</dbReference>
<dbReference type="Gene3D" id="3.40.50.880">
    <property type="match status" value="1"/>
</dbReference>
<sequence length="331" mass="36928">MFKQPSFFLILFIVAGLLSCQSKKEEPQTEISAVPPKIVFVIGDEEYRSEESMPMLAGILRRELEAEISLCYPLDSAGYIDPNRLDNIAGLAALDSADLMVLFTRFRVLPPDQLKHILDYAESGRPMVGFRTATHAFLYPDSSAYTHLNAEWPAKVFGQQWITHHGHFEDGKIPLTAVRPDTTVSHPILKGVSPFQAYSWLYHVDGGDWQLQGDSKPLVFGRALRSGHEAAGRLAQFPLDNPVAWTKTYSGDSGNVSRVFFTTLGHPYDWRNPNMRRLALNGIYWALDLPVTDSLDVAYAAPYLPNNSGFGQKFKQGLKPEDMPIVVGDGQ</sequence>
<evidence type="ECO:0000313" key="2">
    <source>
        <dbReference type="EMBL" id="SFR32211.1"/>
    </source>
</evidence>